<evidence type="ECO:0000259" key="12">
    <source>
        <dbReference type="PROSITE" id="PS50109"/>
    </source>
</evidence>
<dbReference type="Proteomes" id="UP000316096">
    <property type="component" value="Unassembled WGS sequence"/>
</dbReference>
<dbReference type="InterPro" id="IPR003660">
    <property type="entry name" value="HAMP_dom"/>
</dbReference>
<dbReference type="InterPro" id="IPR036097">
    <property type="entry name" value="HisK_dim/P_sf"/>
</dbReference>
<keyword evidence="7 14" id="KW-0418">Kinase</keyword>
<dbReference type="InterPro" id="IPR004358">
    <property type="entry name" value="Sig_transdc_His_kin-like_C"/>
</dbReference>
<dbReference type="Pfam" id="PF00512">
    <property type="entry name" value="HisKA"/>
    <property type="match status" value="1"/>
</dbReference>
<comment type="catalytic activity">
    <reaction evidence="1">
        <text>ATP + protein L-histidine = ADP + protein N-phospho-L-histidine.</text>
        <dbReference type="EC" id="2.7.13.3"/>
    </reaction>
</comment>
<gene>
    <name evidence="14" type="ORF">FB559_1680</name>
</gene>
<dbReference type="EC" id="2.7.13.3" evidence="3"/>
<dbReference type="CDD" id="cd00082">
    <property type="entry name" value="HisKA"/>
    <property type="match status" value="1"/>
</dbReference>
<feature type="transmembrane region" description="Helical" evidence="11">
    <location>
        <begin position="141"/>
        <end position="167"/>
    </location>
</feature>
<feature type="transmembrane region" description="Helical" evidence="11">
    <location>
        <begin position="12"/>
        <end position="35"/>
    </location>
</feature>
<dbReference type="SUPFAM" id="SSF55874">
    <property type="entry name" value="ATPase domain of HSP90 chaperone/DNA topoisomerase II/histidine kinase"/>
    <property type="match status" value="1"/>
</dbReference>
<dbReference type="InterPro" id="IPR005467">
    <property type="entry name" value="His_kinase_dom"/>
</dbReference>
<dbReference type="SUPFAM" id="SSF47384">
    <property type="entry name" value="Homodimeric domain of signal transducing histidine kinase"/>
    <property type="match status" value="1"/>
</dbReference>
<dbReference type="PANTHER" id="PTHR45436">
    <property type="entry name" value="SENSOR HISTIDINE KINASE YKOH"/>
    <property type="match status" value="1"/>
</dbReference>
<dbReference type="Gene3D" id="3.30.565.10">
    <property type="entry name" value="Histidine kinase-like ATPase, C-terminal domain"/>
    <property type="match status" value="1"/>
</dbReference>
<dbReference type="SMART" id="SM00388">
    <property type="entry name" value="HisKA"/>
    <property type="match status" value="1"/>
</dbReference>
<dbReference type="SUPFAM" id="SSF158472">
    <property type="entry name" value="HAMP domain-like"/>
    <property type="match status" value="1"/>
</dbReference>
<name>A0A543CGG0_9ACTN</name>
<accession>A0A543CGG0</accession>
<dbReference type="CDD" id="cd00075">
    <property type="entry name" value="HATPase"/>
    <property type="match status" value="1"/>
</dbReference>
<evidence type="ECO:0000256" key="8">
    <source>
        <dbReference type="ARBA" id="ARBA00022989"/>
    </source>
</evidence>
<dbReference type="PRINTS" id="PR00344">
    <property type="entry name" value="BCTRLSENSOR"/>
</dbReference>
<evidence type="ECO:0000256" key="1">
    <source>
        <dbReference type="ARBA" id="ARBA00000085"/>
    </source>
</evidence>
<evidence type="ECO:0000256" key="9">
    <source>
        <dbReference type="ARBA" id="ARBA00023012"/>
    </source>
</evidence>
<dbReference type="EMBL" id="VFOZ01000001">
    <property type="protein sequence ID" value="TQL96158.1"/>
    <property type="molecule type" value="Genomic_DNA"/>
</dbReference>
<organism evidence="14 15">
    <name type="scientific">Actinoallomurus bryophytorum</name>
    <dbReference type="NCBI Taxonomy" id="1490222"/>
    <lineage>
        <taxon>Bacteria</taxon>
        <taxon>Bacillati</taxon>
        <taxon>Actinomycetota</taxon>
        <taxon>Actinomycetes</taxon>
        <taxon>Streptosporangiales</taxon>
        <taxon>Thermomonosporaceae</taxon>
        <taxon>Actinoallomurus</taxon>
    </lineage>
</organism>
<keyword evidence="15" id="KW-1185">Reference proteome</keyword>
<evidence type="ECO:0000256" key="11">
    <source>
        <dbReference type="SAM" id="Phobius"/>
    </source>
</evidence>
<dbReference type="CDD" id="cd06225">
    <property type="entry name" value="HAMP"/>
    <property type="match status" value="1"/>
</dbReference>
<keyword evidence="9" id="KW-0902">Two-component regulatory system</keyword>
<feature type="domain" description="Histidine kinase" evidence="12">
    <location>
        <begin position="235"/>
        <end position="440"/>
    </location>
</feature>
<evidence type="ECO:0000313" key="15">
    <source>
        <dbReference type="Proteomes" id="UP000316096"/>
    </source>
</evidence>
<dbReference type="InterPro" id="IPR036890">
    <property type="entry name" value="HATPase_C_sf"/>
</dbReference>
<dbReference type="Gene3D" id="6.10.340.10">
    <property type="match status" value="1"/>
</dbReference>
<sequence>MRSLNSRLMAGLLAVTAAGMVLMALVSTVVLRGYLMHRVNNQLQAVQRKPALARVGDSVAPARYIILNMAPDGTVRAVSGDDPDPSAALEQAQRMGPGVLRDRAAGGRPFAMGTMRAVARVGQRGRVTVVVAPLGEIRASLVWLIVTELLTSAAILGVLALLGRWLIRRGLAPLSRMATTAHEIAGGGDLRARMEESPSEVGRLAGAINVMLGRIEQAFVARVRSEAKVREFAADASHELRTPLTTIRGYSELYEQGAVDADEAMRRISAESERMRRLVEELLELARLDKGSALTMEHVDLTALARDAVADAAAVEPDRPLTLDAPDSLVALADEGRIRQILANLLANVRAHTPSGTPAVVRLVPTSTAMVIEVADDGPGMTRDEAARAFDRFHHASGGGGSGLGLAIVAAIATAHGGRAMLRSSPGAGTGVRVELPRDREVLEGVVHREHPEQDQRGQR</sequence>
<dbReference type="PANTHER" id="PTHR45436:SF5">
    <property type="entry name" value="SENSOR HISTIDINE KINASE TRCS"/>
    <property type="match status" value="1"/>
</dbReference>
<dbReference type="InterPro" id="IPR050428">
    <property type="entry name" value="TCS_sensor_his_kinase"/>
</dbReference>
<keyword evidence="10 11" id="KW-0472">Membrane</keyword>
<dbReference type="PROSITE" id="PS50885">
    <property type="entry name" value="HAMP"/>
    <property type="match status" value="1"/>
</dbReference>
<dbReference type="RefSeq" id="WP_141954974.1">
    <property type="nucleotide sequence ID" value="NZ_VFOZ01000001.1"/>
</dbReference>
<protein>
    <recommendedName>
        <fullName evidence="3">histidine kinase</fullName>
        <ecNumber evidence="3">2.7.13.3</ecNumber>
    </recommendedName>
</protein>
<keyword evidence="5" id="KW-0808">Transferase</keyword>
<keyword evidence="6 11" id="KW-0812">Transmembrane</keyword>
<proteinExistence type="predicted"/>
<evidence type="ECO:0000256" key="10">
    <source>
        <dbReference type="ARBA" id="ARBA00023136"/>
    </source>
</evidence>
<dbReference type="Pfam" id="PF00672">
    <property type="entry name" value="HAMP"/>
    <property type="match status" value="1"/>
</dbReference>
<dbReference type="Gene3D" id="1.10.287.130">
    <property type="match status" value="1"/>
</dbReference>
<comment type="caution">
    <text evidence="14">The sequence shown here is derived from an EMBL/GenBank/DDBJ whole genome shotgun (WGS) entry which is preliminary data.</text>
</comment>
<dbReference type="SMART" id="SM00387">
    <property type="entry name" value="HATPase_c"/>
    <property type="match status" value="1"/>
</dbReference>
<feature type="domain" description="HAMP" evidence="13">
    <location>
        <begin position="168"/>
        <end position="220"/>
    </location>
</feature>
<evidence type="ECO:0000256" key="2">
    <source>
        <dbReference type="ARBA" id="ARBA00004236"/>
    </source>
</evidence>
<dbReference type="SMART" id="SM00304">
    <property type="entry name" value="HAMP"/>
    <property type="match status" value="1"/>
</dbReference>
<dbReference type="PROSITE" id="PS50109">
    <property type="entry name" value="HIS_KIN"/>
    <property type="match status" value="1"/>
</dbReference>
<evidence type="ECO:0000256" key="4">
    <source>
        <dbReference type="ARBA" id="ARBA00022553"/>
    </source>
</evidence>
<dbReference type="GO" id="GO:0000155">
    <property type="term" value="F:phosphorelay sensor kinase activity"/>
    <property type="evidence" value="ECO:0007669"/>
    <property type="project" value="InterPro"/>
</dbReference>
<evidence type="ECO:0000256" key="6">
    <source>
        <dbReference type="ARBA" id="ARBA00022692"/>
    </source>
</evidence>
<comment type="subcellular location">
    <subcellularLocation>
        <location evidence="2">Cell membrane</location>
    </subcellularLocation>
</comment>
<dbReference type="FunFam" id="1.10.287.130:FF:000001">
    <property type="entry name" value="Two-component sensor histidine kinase"/>
    <property type="match status" value="1"/>
</dbReference>
<keyword evidence="4" id="KW-0597">Phosphoprotein</keyword>
<dbReference type="AlphaFoldDB" id="A0A543CGG0"/>
<dbReference type="GO" id="GO:0005886">
    <property type="term" value="C:plasma membrane"/>
    <property type="evidence" value="ECO:0007669"/>
    <property type="project" value="UniProtKB-SubCell"/>
</dbReference>
<dbReference type="OrthoDB" id="9786919at2"/>
<reference evidence="14 15" key="1">
    <citation type="submission" date="2019-06" db="EMBL/GenBank/DDBJ databases">
        <title>Sequencing the genomes of 1000 actinobacteria strains.</title>
        <authorList>
            <person name="Klenk H.-P."/>
        </authorList>
    </citation>
    <scope>NUCLEOTIDE SEQUENCE [LARGE SCALE GENOMIC DNA]</scope>
    <source>
        <strain evidence="14 15">DSM 102200</strain>
    </source>
</reference>
<dbReference type="InterPro" id="IPR003594">
    <property type="entry name" value="HATPase_dom"/>
</dbReference>
<evidence type="ECO:0000313" key="14">
    <source>
        <dbReference type="EMBL" id="TQL96158.1"/>
    </source>
</evidence>
<dbReference type="InterPro" id="IPR003661">
    <property type="entry name" value="HisK_dim/P_dom"/>
</dbReference>
<evidence type="ECO:0000256" key="3">
    <source>
        <dbReference type="ARBA" id="ARBA00012438"/>
    </source>
</evidence>
<evidence type="ECO:0000256" key="7">
    <source>
        <dbReference type="ARBA" id="ARBA00022777"/>
    </source>
</evidence>
<evidence type="ECO:0000259" key="13">
    <source>
        <dbReference type="PROSITE" id="PS50885"/>
    </source>
</evidence>
<dbReference type="Pfam" id="PF02518">
    <property type="entry name" value="HATPase_c"/>
    <property type="match status" value="1"/>
</dbReference>
<keyword evidence="8 11" id="KW-1133">Transmembrane helix</keyword>
<evidence type="ECO:0000256" key="5">
    <source>
        <dbReference type="ARBA" id="ARBA00022679"/>
    </source>
</evidence>